<dbReference type="InterPro" id="IPR051320">
    <property type="entry name" value="Viral_Replic_Matur_Polypro"/>
</dbReference>
<proteinExistence type="predicted"/>
<evidence type="ECO:0000259" key="1">
    <source>
        <dbReference type="PROSITE" id="PS50878"/>
    </source>
</evidence>
<dbReference type="PANTHER" id="PTHR33064:SF37">
    <property type="entry name" value="RIBONUCLEASE H"/>
    <property type="match status" value="1"/>
</dbReference>
<feature type="domain" description="Reverse transcriptase" evidence="1">
    <location>
        <begin position="1"/>
        <end position="81"/>
    </location>
</feature>
<accession>A0ABD2YG14</accession>
<sequence length="141" mass="16394">MPFGLKNAPSIFQRKMDKIFLEYSQFVLVYIDDILVFSKNEQEHVGHLNTVFRIFYQHGIIISKKKVELFKTHIKFLGVEIGNGQIKLQDHIAKKVLEMPDKLENLKELQKFLELINYARPFLKDIGKITGPLYSKTGKNG</sequence>
<dbReference type="Gene3D" id="3.30.70.270">
    <property type="match status" value="2"/>
</dbReference>
<dbReference type="InterPro" id="IPR000477">
    <property type="entry name" value="RT_dom"/>
</dbReference>
<gene>
    <name evidence="2" type="ORF">ACH5RR_035075</name>
</gene>
<dbReference type="PROSITE" id="PS50878">
    <property type="entry name" value="RT_POL"/>
    <property type="match status" value="1"/>
</dbReference>
<organism evidence="2 3">
    <name type="scientific">Cinchona calisaya</name>
    <dbReference type="NCBI Taxonomy" id="153742"/>
    <lineage>
        <taxon>Eukaryota</taxon>
        <taxon>Viridiplantae</taxon>
        <taxon>Streptophyta</taxon>
        <taxon>Embryophyta</taxon>
        <taxon>Tracheophyta</taxon>
        <taxon>Spermatophyta</taxon>
        <taxon>Magnoliopsida</taxon>
        <taxon>eudicotyledons</taxon>
        <taxon>Gunneridae</taxon>
        <taxon>Pentapetalae</taxon>
        <taxon>asterids</taxon>
        <taxon>lamiids</taxon>
        <taxon>Gentianales</taxon>
        <taxon>Rubiaceae</taxon>
        <taxon>Cinchonoideae</taxon>
        <taxon>Cinchoneae</taxon>
        <taxon>Cinchona</taxon>
    </lineage>
</organism>
<dbReference type="Proteomes" id="UP001630127">
    <property type="component" value="Unassembled WGS sequence"/>
</dbReference>
<evidence type="ECO:0000313" key="3">
    <source>
        <dbReference type="Proteomes" id="UP001630127"/>
    </source>
</evidence>
<dbReference type="EMBL" id="JBJUIK010000014">
    <property type="protein sequence ID" value="KAL3505234.1"/>
    <property type="molecule type" value="Genomic_DNA"/>
</dbReference>
<dbReference type="PANTHER" id="PTHR33064">
    <property type="entry name" value="POL PROTEIN"/>
    <property type="match status" value="1"/>
</dbReference>
<comment type="caution">
    <text evidence="2">The sequence shown here is derived from an EMBL/GenBank/DDBJ whole genome shotgun (WGS) entry which is preliminary data.</text>
</comment>
<keyword evidence="3" id="KW-1185">Reference proteome</keyword>
<dbReference type="InterPro" id="IPR043502">
    <property type="entry name" value="DNA/RNA_pol_sf"/>
</dbReference>
<evidence type="ECO:0000313" key="2">
    <source>
        <dbReference type="EMBL" id="KAL3505234.1"/>
    </source>
</evidence>
<dbReference type="CDD" id="cd01647">
    <property type="entry name" value="RT_LTR"/>
    <property type="match status" value="1"/>
</dbReference>
<reference evidence="2 3" key="1">
    <citation type="submission" date="2024-11" db="EMBL/GenBank/DDBJ databases">
        <title>A near-complete genome assembly of Cinchona calisaya.</title>
        <authorList>
            <person name="Lian D.C."/>
            <person name="Zhao X.W."/>
            <person name="Wei L."/>
        </authorList>
    </citation>
    <scope>NUCLEOTIDE SEQUENCE [LARGE SCALE GENOMIC DNA]</scope>
    <source>
        <tissue evidence="2">Nenye</tissue>
    </source>
</reference>
<dbReference type="AlphaFoldDB" id="A0ABD2YG14"/>
<dbReference type="FunFam" id="3.30.70.270:FF:000003">
    <property type="entry name" value="Transposon Ty3-G Gag-Pol polyprotein"/>
    <property type="match status" value="1"/>
</dbReference>
<dbReference type="InterPro" id="IPR043128">
    <property type="entry name" value="Rev_trsase/Diguanyl_cyclase"/>
</dbReference>
<name>A0ABD2YG14_9GENT</name>
<protein>
    <recommendedName>
        <fullName evidence="1">Reverse transcriptase domain-containing protein</fullName>
    </recommendedName>
</protein>
<dbReference type="Pfam" id="PF00078">
    <property type="entry name" value="RVT_1"/>
    <property type="match status" value="1"/>
</dbReference>
<dbReference type="SUPFAM" id="SSF56672">
    <property type="entry name" value="DNA/RNA polymerases"/>
    <property type="match status" value="1"/>
</dbReference>